<evidence type="ECO:0000313" key="2">
    <source>
        <dbReference type="Proteomes" id="UP000515838"/>
    </source>
</evidence>
<dbReference type="AlphaFoldDB" id="A0A7G9T9J4"/>
<sequence>MTSKRIVPWRDDCLLPEESLYSVISKIAWFQAMPPLRYLSTILGRSHVEGLVLGPTEKWLSTIRDHHMAPDVGGLPFADGIAEWVLTEKVDTPIAWRSRSLRVCDHCLADGVHLRIHQDLAVHKCPLHMEPLHSTCGHCFGHLTLSYARRTEAFCCPRCSAPLTAGHVFGMPRPETQRQAVQTAVRAVRSSVLKVRKIIGPHVDSVLRPSSSGSCANMSHLRLDSVCAQAGVHPALKRLHIPKVELKTESVKFRTADDRAAHPGGLIEACSMAEFQLAMSCIVRWFVKAKGRSHGQCLDSPLRMFGPDFGLSIRNAQDILGCCPVAAGFWLWRLSNCRQLERYLRQPPSDDAPIRRHRLLILYKALKSHLHYCLHVAQRMLHTDLRHLDDQLRVRALHRVCAMSVEDLQFSTLRSVSSTLVRYEMQWRWMDVPCDGFAAYATRLRRQCEEEAAPRENFAGGPLYGVDVEPPAEGRARMPFTLMRLEGFLR</sequence>
<accession>A0A7G9T9J4</accession>
<proteinExistence type="predicted"/>
<dbReference type="Proteomes" id="UP000515838">
    <property type="component" value="Chromosome"/>
</dbReference>
<protein>
    <recommendedName>
        <fullName evidence="3">TniQ family protein</fullName>
    </recommendedName>
</protein>
<dbReference type="RefSeq" id="WP_187572500.1">
    <property type="nucleotide sequence ID" value="NZ_CP060731.1"/>
</dbReference>
<evidence type="ECO:0008006" key="3">
    <source>
        <dbReference type="Google" id="ProtNLM"/>
    </source>
</evidence>
<reference evidence="1 2" key="1">
    <citation type="submission" date="2020-08" db="EMBL/GenBank/DDBJ databases">
        <title>Streptomycin Non-resistant strain, P. mexicana.</title>
        <authorList>
            <person name="Ganesh-Kumar S."/>
            <person name="Zhe T."/>
            <person name="Yu Z."/>
            <person name="Min Y."/>
        </authorList>
    </citation>
    <scope>NUCLEOTIDE SEQUENCE [LARGE SCALE GENOMIC DNA]</scope>
    <source>
        <strain evidence="1 2">GTZY2</strain>
    </source>
</reference>
<name>A0A7G9T9J4_PSEMX</name>
<organism evidence="1 2">
    <name type="scientific">Pseudoxanthomonas mexicana</name>
    <dbReference type="NCBI Taxonomy" id="128785"/>
    <lineage>
        <taxon>Bacteria</taxon>
        <taxon>Pseudomonadati</taxon>
        <taxon>Pseudomonadota</taxon>
        <taxon>Gammaproteobacteria</taxon>
        <taxon>Lysobacterales</taxon>
        <taxon>Lysobacteraceae</taxon>
        <taxon>Pseudoxanthomonas</taxon>
    </lineage>
</organism>
<gene>
    <name evidence="1" type="ORF">IAE60_12550</name>
</gene>
<dbReference type="EMBL" id="CP060731">
    <property type="protein sequence ID" value="QNN76769.1"/>
    <property type="molecule type" value="Genomic_DNA"/>
</dbReference>
<evidence type="ECO:0000313" key="1">
    <source>
        <dbReference type="EMBL" id="QNN76769.1"/>
    </source>
</evidence>
<dbReference type="GeneID" id="81471808"/>